<protein>
    <recommendedName>
        <fullName evidence="2">Reverse transcriptase zinc-binding domain-containing protein</fullName>
    </recommendedName>
</protein>
<organism evidence="1">
    <name type="scientific">Photinus pyralis</name>
    <name type="common">Common eastern firefly</name>
    <name type="synonym">Lampyris pyralis</name>
    <dbReference type="NCBI Taxonomy" id="7054"/>
    <lineage>
        <taxon>Eukaryota</taxon>
        <taxon>Metazoa</taxon>
        <taxon>Ecdysozoa</taxon>
        <taxon>Arthropoda</taxon>
        <taxon>Hexapoda</taxon>
        <taxon>Insecta</taxon>
        <taxon>Pterygota</taxon>
        <taxon>Neoptera</taxon>
        <taxon>Endopterygota</taxon>
        <taxon>Coleoptera</taxon>
        <taxon>Polyphaga</taxon>
        <taxon>Elateriformia</taxon>
        <taxon>Elateroidea</taxon>
        <taxon>Lampyridae</taxon>
        <taxon>Lampyrinae</taxon>
        <taxon>Photinus</taxon>
    </lineage>
</organism>
<proteinExistence type="predicted"/>
<evidence type="ECO:0000313" key="1">
    <source>
        <dbReference type="EMBL" id="JAV58665.1"/>
    </source>
</evidence>
<reference evidence="1" key="1">
    <citation type="journal article" date="2016" name="Sci. Rep.">
        <title>Molecular characterization of firefly nuptial gifts: a multi-omics approach sheds light on postcopulatory sexual selection.</title>
        <authorList>
            <person name="Al-Wathiqui N."/>
            <person name="Fallon T.R."/>
            <person name="South A."/>
            <person name="Weng J.K."/>
            <person name="Lewis S.M."/>
        </authorList>
    </citation>
    <scope>NUCLEOTIDE SEQUENCE</scope>
</reference>
<dbReference type="AlphaFoldDB" id="A0A1Y1KGE3"/>
<accession>A0A1Y1KGE3</accession>
<dbReference type="EMBL" id="GEZM01087474">
    <property type="protein sequence ID" value="JAV58665.1"/>
    <property type="molecule type" value="Transcribed_RNA"/>
</dbReference>
<sequence>MREKWRREWEAADTGRHTFQLIPKVPNDALQLSREAIWVITGHGPFNFYYQRFRLRPTDGTCPCDEQGSAQHVLHECTLPKRINARRTAGFQPGFKIEESNRQEQYAVLAARG</sequence>
<name>A0A1Y1KGE3_PHOPY</name>
<evidence type="ECO:0008006" key="2">
    <source>
        <dbReference type="Google" id="ProtNLM"/>
    </source>
</evidence>